<feature type="region of interest" description="Disordered" evidence="1">
    <location>
        <begin position="1"/>
        <end position="40"/>
    </location>
</feature>
<name>A0ABW1CBU0_9ACTN</name>
<organism evidence="2 3">
    <name type="scientific">Nonomuraea insulae</name>
    <dbReference type="NCBI Taxonomy" id="1616787"/>
    <lineage>
        <taxon>Bacteria</taxon>
        <taxon>Bacillati</taxon>
        <taxon>Actinomycetota</taxon>
        <taxon>Actinomycetes</taxon>
        <taxon>Streptosporangiales</taxon>
        <taxon>Streptosporangiaceae</taxon>
        <taxon>Nonomuraea</taxon>
    </lineage>
</organism>
<evidence type="ECO:0000313" key="3">
    <source>
        <dbReference type="Proteomes" id="UP001596058"/>
    </source>
</evidence>
<comment type="caution">
    <text evidence="2">The sequence shown here is derived from an EMBL/GenBank/DDBJ whole genome shotgun (WGS) entry which is preliminary data.</text>
</comment>
<evidence type="ECO:0000256" key="1">
    <source>
        <dbReference type="SAM" id="MobiDB-lite"/>
    </source>
</evidence>
<dbReference type="EMBL" id="JBHSPA010000006">
    <property type="protein sequence ID" value="MFC5822887.1"/>
    <property type="molecule type" value="Genomic_DNA"/>
</dbReference>
<reference evidence="3" key="1">
    <citation type="journal article" date="2019" name="Int. J. Syst. Evol. Microbiol.">
        <title>The Global Catalogue of Microorganisms (GCM) 10K type strain sequencing project: providing services to taxonomists for standard genome sequencing and annotation.</title>
        <authorList>
            <consortium name="The Broad Institute Genomics Platform"/>
            <consortium name="The Broad Institute Genome Sequencing Center for Infectious Disease"/>
            <person name="Wu L."/>
            <person name="Ma J."/>
        </authorList>
    </citation>
    <scope>NUCLEOTIDE SEQUENCE [LARGE SCALE GENOMIC DNA]</scope>
    <source>
        <strain evidence="3">CCUG 53903</strain>
    </source>
</reference>
<accession>A0ABW1CBU0</accession>
<proteinExistence type="predicted"/>
<gene>
    <name evidence="2" type="ORF">ACFPZ3_03360</name>
</gene>
<sequence>MAWPKLPRKPERRSQAALLGKNDRRAVAPAATDHQHVRAL</sequence>
<protein>
    <submittedName>
        <fullName evidence="2">Uncharacterized protein</fullName>
    </submittedName>
</protein>
<dbReference type="Proteomes" id="UP001596058">
    <property type="component" value="Unassembled WGS sequence"/>
</dbReference>
<keyword evidence="3" id="KW-1185">Reference proteome</keyword>
<evidence type="ECO:0000313" key="2">
    <source>
        <dbReference type="EMBL" id="MFC5822887.1"/>
    </source>
</evidence>
<dbReference type="RefSeq" id="WP_379512436.1">
    <property type="nucleotide sequence ID" value="NZ_JBHSPA010000006.1"/>
</dbReference>